<dbReference type="InterPro" id="IPR000866">
    <property type="entry name" value="AhpC/TSA"/>
</dbReference>
<evidence type="ECO:0000256" key="1">
    <source>
        <dbReference type="SAM" id="SignalP"/>
    </source>
</evidence>
<proteinExistence type="predicted"/>
<dbReference type="SUPFAM" id="SSF52833">
    <property type="entry name" value="Thioredoxin-like"/>
    <property type="match status" value="1"/>
</dbReference>
<dbReference type="GO" id="GO:0016491">
    <property type="term" value="F:oxidoreductase activity"/>
    <property type="evidence" value="ECO:0007669"/>
    <property type="project" value="InterPro"/>
</dbReference>
<dbReference type="GO" id="GO:0016209">
    <property type="term" value="F:antioxidant activity"/>
    <property type="evidence" value="ECO:0007669"/>
    <property type="project" value="InterPro"/>
</dbReference>
<dbReference type="Gene3D" id="3.40.30.10">
    <property type="entry name" value="Glutaredoxin"/>
    <property type="match status" value="1"/>
</dbReference>
<feature type="domain" description="Alkyl hydroperoxide reductase subunit C/ Thiol specific antioxidant" evidence="2">
    <location>
        <begin position="32"/>
        <end position="66"/>
    </location>
</feature>
<comment type="caution">
    <text evidence="3">The sequence shown here is derived from an EMBL/GenBank/DDBJ whole genome shotgun (WGS) entry which is preliminary data.</text>
</comment>
<keyword evidence="1" id="KW-0732">Signal</keyword>
<accession>A0A8J6UQ63</accession>
<feature type="chain" id="PRO_5035244207" evidence="1">
    <location>
        <begin position="25"/>
        <end position="70"/>
    </location>
</feature>
<name>A0A8J6UQ63_9BACT</name>
<reference evidence="3" key="1">
    <citation type="submission" date="2020-09" db="EMBL/GenBank/DDBJ databases">
        <title>Pelobacter alkaliphilus sp. nov., a novel anaerobic arsenate-reducing bacterium from terrestrial mud volcano.</title>
        <authorList>
            <person name="Khomyakova M.A."/>
            <person name="Merkel A.Y."/>
            <person name="Slobodkin A.I."/>
        </authorList>
    </citation>
    <scope>NUCLEOTIDE SEQUENCE</scope>
    <source>
        <strain evidence="3">M08fum</strain>
    </source>
</reference>
<dbReference type="PROSITE" id="PS51257">
    <property type="entry name" value="PROKAR_LIPOPROTEIN"/>
    <property type="match status" value="1"/>
</dbReference>
<dbReference type="EMBL" id="JACWUN010000017">
    <property type="protein sequence ID" value="MBD1401609.1"/>
    <property type="molecule type" value="Genomic_DNA"/>
</dbReference>
<feature type="signal peptide" evidence="1">
    <location>
        <begin position="1"/>
        <end position="24"/>
    </location>
</feature>
<protein>
    <submittedName>
        <fullName evidence="3">Redoxin domain-containing protein</fullName>
    </submittedName>
</protein>
<dbReference type="Pfam" id="PF00578">
    <property type="entry name" value="AhpC-TSA"/>
    <property type="match status" value="1"/>
</dbReference>
<evidence type="ECO:0000259" key="2">
    <source>
        <dbReference type="Pfam" id="PF00578"/>
    </source>
</evidence>
<dbReference type="InterPro" id="IPR036249">
    <property type="entry name" value="Thioredoxin-like_sf"/>
</dbReference>
<dbReference type="AlphaFoldDB" id="A0A8J6UQ63"/>
<evidence type="ECO:0000313" key="4">
    <source>
        <dbReference type="Proteomes" id="UP000632828"/>
    </source>
</evidence>
<keyword evidence="4" id="KW-1185">Reference proteome</keyword>
<evidence type="ECO:0000313" key="3">
    <source>
        <dbReference type="EMBL" id="MBD1401609.1"/>
    </source>
</evidence>
<gene>
    <name evidence="3" type="ORF">ICT70_13155</name>
</gene>
<sequence length="70" mass="7819">MQRKKRMWLLILVSIFLITACSHNEVIAESLVGTQAPAFQLDDARGGQVSLSDYTQQKVPVLLFFHMAVG</sequence>
<organism evidence="3 4">
    <name type="scientific">Pelovirga terrestris</name>
    <dbReference type="NCBI Taxonomy" id="2771352"/>
    <lineage>
        <taxon>Bacteria</taxon>
        <taxon>Pseudomonadati</taxon>
        <taxon>Thermodesulfobacteriota</taxon>
        <taxon>Desulfuromonadia</taxon>
        <taxon>Geobacterales</taxon>
        <taxon>Geobacteraceae</taxon>
        <taxon>Pelovirga</taxon>
    </lineage>
</organism>
<dbReference type="Proteomes" id="UP000632828">
    <property type="component" value="Unassembled WGS sequence"/>
</dbReference>